<dbReference type="AlphaFoldDB" id="A0AB34PIM7"/>
<gene>
    <name evidence="1" type="ORF">HQ38_03555</name>
</gene>
<comment type="caution">
    <text evidence="1">The sequence shown here is derived from an EMBL/GenBank/DDBJ whole genome shotgun (WGS) entry which is preliminary data.</text>
</comment>
<dbReference type="Proteomes" id="UP000030136">
    <property type="component" value="Unassembled WGS sequence"/>
</dbReference>
<accession>A0AB34PIM7</accession>
<evidence type="ECO:0000313" key="1">
    <source>
        <dbReference type="EMBL" id="KGN95370.1"/>
    </source>
</evidence>
<name>A0AB34PIM7_9PORP</name>
<dbReference type="EMBL" id="JQJC01000010">
    <property type="protein sequence ID" value="KGN95370.1"/>
    <property type="molecule type" value="Genomic_DNA"/>
</dbReference>
<evidence type="ECO:0008006" key="3">
    <source>
        <dbReference type="Google" id="ProtNLM"/>
    </source>
</evidence>
<protein>
    <recommendedName>
        <fullName evidence="3">Secreted protein</fullName>
    </recommendedName>
</protein>
<evidence type="ECO:0000313" key="2">
    <source>
        <dbReference type="Proteomes" id="UP000030136"/>
    </source>
</evidence>
<proteinExistence type="predicted"/>
<organism evidence="1 2">
    <name type="scientific">Porphyromonas crevioricanis</name>
    <dbReference type="NCBI Taxonomy" id="393921"/>
    <lineage>
        <taxon>Bacteria</taxon>
        <taxon>Pseudomonadati</taxon>
        <taxon>Bacteroidota</taxon>
        <taxon>Bacteroidia</taxon>
        <taxon>Bacteroidales</taxon>
        <taxon>Porphyromonadaceae</taxon>
        <taxon>Porphyromonas</taxon>
    </lineage>
</organism>
<reference evidence="1 2" key="1">
    <citation type="submission" date="2014-08" db="EMBL/GenBank/DDBJ databases">
        <title>Porphyromonas crevioricanis strain:COT-253_OH1447 Genome sequencing.</title>
        <authorList>
            <person name="Wallis C."/>
            <person name="Deusch O."/>
            <person name="O'Flynn C."/>
            <person name="Davis I."/>
            <person name="Jospin G."/>
            <person name="Darling A.E."/>
            <person name="Coil D.A."/>
            <person name="Alexiev A."/>
            <person name="Horsfall A."/>
            <person name="Kirkwood N."/>
            <person name="Harris S."/>
            <person name="Eisen J.A."/>
        </authorList>
    </citation>
    <scope>NUCLEOTIDE SEQUENCE [LARGE SCALE GENOMIC DNA]</scope>
    <source>
        <strain evidence="2">COT-253 OH1447</strain>
    </source>
</reference>
<sequence>MFIVLLFLLISYYTPKKWHCKQTTSIGFAIRCAPHYWGKTISVPMPMNRGNGDKLSNKAVKSSLYRKHCTTEHSPFSIDICKRKN</sequence>